<sequence length="318" mass="36280">MLRLPSLPALRCFEAAARLQHFSRAAQELCLTHGAISRAVRLLEADLNTPLFERRNRQVFLTPAGTQLYKAVHEGFETISQTTQNLRLQSQREQMPLVLSCEPTLLMRWLIPRWQDFIAQHPEPMVHLVAGGGPIDLETGIDFAIRRNDFAIPSHYQAQPLFTERFGPVCAPEKMQTWFTKKAGQWQLKPTAPLLHTRTRLDAWPQWKFITKPSSNTQSHKTEKQISTSTPEAGLVFDHFYFSLQAAIAGLGVAIGPWHMVKNDLDQQLLTAPLGFLEDGSQYMLLSREDMHHPRVEGTRQALCHWLTHEEATMDTRT</sequence>
<gene>
    <name evidence="6" type="ORF">E9531_02030</name>
</gene>
<dbReference type="Proteomes" id="UP000308917">
    <property type="component" value="Unassembled WGS sequence"/>
</dbReference>
<keyword evidence="4" id="KW-0804">Transcription</keyword>
<dbReference type="PANTHER" id="PTHR30537:SF74">
    <property type="entry name" value="HTH-TYPE TRANSCRIPTIONAL REGULATOR TRPI"/>
    <property type="match status" value="1"/>
</dbReference>
<dbReference type="PROSITE" id="PS50931">
    <property type="entry name" value="HTH_LYSR"/>
    <property type="match status" value="1"/>
</dbReference>
<dbReference type="RefSeq" id="WP_136572049.1">
    <property type="nucleotide sequence ID" value="NZ_STFG01000001.1"/>
</dbReference>
<evidence type="ECO:0000313" key="7">
    <source>
        <dbReference type="Proteomes" id="UP000308917"/>
    </source>
</evidence>
<name>A0A4S8FDI1_9BURK</name>
<keyword evidence="3" id="KW-0238">DNA-binding</keyword>
<dbReference type="Gene3D" id="1.10.10.10">
    <property type="entry name" value="Winged helix-like DNA-binding domain superfamily/Winged helix DNA-binding domain"/>
    <property type="match status" value="1"/>
</dbReference>
<accession>A0A4S8FDI1</accession>
<dbReference type="GO" id="GO:0043565">
    <property type="term" value="F:sequence-specific DNA binding"/>
    <property type="evidence" value="ECO:0007669"/>
    <property type="project" value="TreeGrafter"/>
</dbReference>
<evidence type="ECO:0000256" key="4">
    <source>
        <dbReference type="ARBA" id="ARBA00023163"/>
    </source>
</evidence>
<dbReference type="PANTHER" id="PTHR30537">
    <property type="entry name" value="HTH-TYPE TRANSCRIPTIONAL REGULATOR"/>
    <property type="match status" value="1"/>
</dbReference>
<comment type="similarity">
    <text evidence="1">Belongs to the LysR transcriptional regulatory family.</text>
</comment>
<dbReference type="GO" id="GO:0003700">
    <property type="term" value="F:DNA-binding transcription factor activity"/>
    <property type="evidence" value="ECO:0007669"/>
    <property type="project" value="InterPro"/>
</dbReference>
<dbReference type="InterPro" id="IPR036388">
    <property type="entry name" value="WH-like_DNA-bd_sf"/>
</dbReference>
<dbReference type="SUPFAM" id="SSF46785">
    <property type="entry name" value="Winged helix' DNA-binding domain"/>
    <property type="match status" value="1"/>
</dbReference>
<dbReference type="Pfam" id="PF03466">
    <property type="entry name" value="LysR_substrate"/>
    <property type="match status" value="1"/>
</dbReference>
<feature type="domain" description="HTH lysR-type" evidence="5">
    <location>
        <begin position="5"/>
        <end position="62"/>
    </location>
</feature>
<evidence type="ECO:0000259" key="5">
    <source>
        <dbReference type="PROSITE" id="PS50931"/>
    </source>
</evidence>
<comment type="caution">
    <text evidence="6">The sequence shown here is derived from an EMBL/GenBank/DDBJ whole genome shotgun (WGS) entry which is preliminary data.</text>
</comment>
<dbReference type="SUPFAM" id="SSF53850">
    <property type="entry name" value="Periplasmic binding protein-like II"/>
    <property type="match status" value="1"/>
</dbReference>
<dbReference type="EMBL" id="STFG01000001">
    <property type="protein sequence ID" value="THU05339.1"/>
    <property type="molecule type" value="Genomic_DNA"/>
</dbReference>
<evidence type="ECO:0000256" key="1">
    <source>
        <dbReference type="ARBA" id="ARBA00009437"/>
    </source>
</evidence>
<keyword evidence="2" id="KW-0805">Transcription regulation</keyword>
<dbReference type="PRINTS" id="PR00039">
    <property type="entry name" value="HTHLYSR"/>
</dbReference>
<dbReference type="GO" id="GO:0006351">
    <property type="term" value="P:DNA-templated transcription"/>
    <property type="evidence" value="ECO:0007669"/>
    <property type="project" value="TreeGrafter"/>
</dbReference>
<dbReference type="Gene3D" id="3.40.190.10">
    <property type="entry name" value="Periplasmic binding protein-like II"/>
    <property type="match status" value="2"/>
</dbReference>
<dbReference type="InterPro" id="IPR000847">
    <property type="entry name" value="LysR_HTH_N"/>
</dbReference>
<dbReference type="InterPro" id="IPR036390">
    <property type="entry name" value="WH_DNA-bd_sf"/>
</dbReference>
<evidence type="ECO:0000313" key="6">
    <source>
        <dbReference type="EMBL" id="THU05339.1"/>
    </source>
</evidence>
<evidence type="ECO:0000256" key="3">
    <source>
        <dbReference type="ARBA" id="ARBA00023125"/>
    </source>
</evidence>
<dbReference type="Pfam" id="PF00126">
    <property type="entry name" value="HTH_1"/>
    <property type="match status" value="1"/>
</dbReference>
<reference evidence="6 7" key="1">
    <citation type="journal article" date="2015" name="Antonie Van Leeuwenhoek">
        <title>Lampropedia puyangensis sp. nov., isolated from symptomatic bark of Populus ? euramericana canker and emended description of Lampropedia hyalina (Ehrenberg 1832) Lee et al. 2004.</title>
        <authorList>
            <person name="Li Y."/>
            <person name="Wang T."/>
            <person name="Piao C.G."/>
            <person name="Wang L.F."/>
            <person name="Tian G.Z."/>
            <person name="Zhu T.H."/>
            <person name="Guo M.W."/>
        </authorList>
    </citation>
    <scope>NUCLEOTIDE SEQUENCE [LARGE SCALE GENOMIC DNA]</scope>
    <source>
        <strain evidence="6 7">2-bin</strain>
    </source>
</reference>
<protein>
    <submittedName>
        <fullName evidence="6">LysR family transcriptional regulator</fullName>
    </submittedName>
</protein>
<dbReference type="InterPro" id="IPR058163">
    <property type="entry name" value="LysR-type_TF_proteobact-type"/>
</dbReference>
<dbReference type="OrthoDB" id="5526340at2"/>
<dbReference type="FunFam" id="1.10.10.10:FF:000038">
    <property type="entry name" value="Glycine cleavage system transcriptional activator"/>
    <property type="match status" value="1"/>
</dbReference>
<organism evidence="6 7">
    <name type="scientific">Lampropedia puyangensis</name>
    <dbReference type="NCBI Taxonomy" id="1330072"/>
    <lineage>
        <taxon>Bacteria</taxon>
        <taxon>Pseudomonadati</taxon>
        <taxon>Pseudomonadota</taxon>
        <taxon>Betaproteobacteria</taxon>
        <taxon>Burkholderiales</taxon>
        <taxon>Comamonadaceae</taxon>
        <taxon>Lampropedia</taxon>
    </lineage>
</organism>
<evidence type="ECO:0000256" key="2">
    <source>
        <dbReference type="ARBA" id="ARBA00023015"/>
    </source>
</evidence>
<dbReference type="InterPro" id="IPR005119">
    <property type="entry name" value="LysR_subst-bd"/>
</dbReference>
<proteinExistence type="inferred from homology"/>
<keyword evidence="7" id="KW-1185">Reference proteome</keyword>
<dbReference type="AlphaFoldDB" id="A0A4S8FDI1"/>